<organism evidence="3 4">
    <name type="scientific">Kwoniella shandongensis</name>
    <dbReference type="NCBI Taxonomy" id="1734106"/>
    <lineage>
        <taxon>Eukaryota</taxon>
        <taxon>Fungi</taxon>
        <taxon>Dikarya</taxon>
        <taxon>Basidiomycota</taxon>
        <taxon>Agaricomycotina</taxon>
        <taxon>Tremellomycetes</taxon>
        <taxon>Tremellales</taxon>
        <taxon>Cryptococcaceae</taxon>
        <taxon>Kwoniella</taxon>
    </lineage>
</organism>
<sequence length="548" mass="60677">MYGSVSIPSTPYTSSTSFSSTSTLSSEKSSFPLSTSTHGPPPKIDSPRRAFSLPTMKIKMPFGSSSSSSSSSTAPKYGLGLGIGGSPMLPSHHNSPGRSTARRLSYGIKNRASHYSYPLTVGGLFTLALFVFIHVRNSALSASEVGRFHQAASNKIQFYGRSEFSDEEHQHRIHLPDGERDNGVSLLTMDEDELIAEDDLFWDSYTDPEPLSEEEQAAEAEMKAHKQDVIEHDRKQSLRALIWWLAEGGIIPSKWEVPTKAYLRKVGGRGMERMLEDIDRGEEDDQIFENGWAEFANKRYQIVVFSKTHCPYSKKAKKILGEYHLSPAPFIIELDQRSDMEHLQNLLQRLTGRRTVPNILLDFTSIGGADDITLLHAEGGLQRRFQDMGAIPGSRRRRPAGLRLPIEDVKPKAEPVKVVEPVVPVAEDSIHDDFKRDIFAARAPAPAPVAPIVEEQIPIPILAETPLPTNPIESTSELESEQPPPAKRQKVVRDDATIKAFKRGKGETNSDRLHARGDERRRAAPGIGGSWDSPPPQVKRGSRGKVLV</sequence>
<evidence type="ECO:0000313" key="4">
    <source>
        <dbReference type="Proteomes" id="UP000322225"/>
    </source>
</evidence>
<feature type="compositionally biased region" description="Basic and acidic residues" evidence="1">
    <location>
        <begin position="504"/>
        <end position="522"/>
    </location>
</feature>
<dbReference type="SUPFAM" id="SSF52833">
    <property type="entry name" value="Thioredoxin-like"/>
    <property type="match status" value="1"/>
</dbReference>
<reference evidence="3" key="1">
    <citation type="submission" date="2017-08" db="EMBL/GenBank/DDBJ databases">
        <authorList>
            <person name="Cuomo C."/>
            <person name="Billmyre B."/>
            <person name="Heitman J."/>
        </authorList>
    </citation>
    <scope>NUCLEOTIDE SEQUENCE</scope>
    <source>
        <strain evidence="3">CBS 12478</strain>
    </source>
</reference>
<dbReference type="PROSITE" id="PS51354">
    <property type="entry name" value="GLUTAREDOXIN_2"/>
    <property type="match status" value="1"/>
</dbReference>
<evidence type="ECO:0000256" key="2">
    <source>
        <dbReference type="SAM" id="Phobius"/>
    </source>
</evidence>
<dbReference type="InterPro" id="IPR002109">
    <property type="entry name" value="Glutaredoxin"/>
</dbReference>
<dbReference type="GO" id="GO:0005801">
    <property type="term" value="C:cis-Golgi network"/>
    <property type="evidence" value="ECO:0007669"/>
    <property type="project" value="TreeGrafter"/>
</dbReference>
<keyword evidence="2" id="KW-0812">Transmembrane</keyword>
<dbReference type="RefSeq" id="XP_031861074.1">
    <property type="nucleotide sequence ID" value="XM_032004596.1"/>
</dbReference>
<dbReference type="PRINTS" id="PR00160">
    <property type="entry name" value="GLUTAREDOXIN"/>
</dbReference>
<dbReference type="PANTHER" id="PTHR45694">
    <property type="entry name" value="GLUTAREDOXIN 2"/>
    <property type="match status" value="1"/>
</dbReference>
<feature type="region of interest" description="Disordered" evidence="1">
    <location>
        <begin position="464"/>
        <end position="548"/>
    </location>
</feature>
<keyword evidence="2" id="KW-1133">Transmembrane helix</keyword>
<dbReference type="Proteomes" id="UP000322225">
    <property type="component" value="Chromosome 1"/>
</dbReference>
<reference evidence="3" key="2">
    <citation type="submission" date="2024-01" db="EMBL/GenBank/DDBJ databases">
        <title>Comparative genomics of Cryptococcus and Kwoniella reveals pathogenesis evolution and contrasting modes of karyotype evolution via chromosome fusion or intercentromeric recombination.</title>
        <authorList>
            <person name="Coelho M.A."/>
            <person name="David-Palma M."/>
            <person name="Shea T."/>
            <person name="Bowers K."/>
            <person name="McGinley-Smith S."/>
            <person name="Mohammad A.W."/>
            <person name="Gnirke A."/>
            <person name="Yurkov A.M."/>
            <person name="Nowrousian M."/>
            <person name="Sun S."/>
            <person name="Cuomo C.A."/>
            <person name="Heitman J."/>
        </authorList>
    </citation>
    <scope>NUCLEOTIDE SEQUENCE</scope>
    <source>
        <strain evidence="3">CBS 12478</strain>
    </source>
</reference>
<dbReference type="EMBL" id="CP144051">
    <property type="protein sequence ID" value="WWD16218.1"/>
    <property type="molecule type" value="Genomic_DNA"/>
</dbReference>
<gene>
    <name evidence="3" type="ORF">CI109_100644</name>
</gene>
<dbReference type="Gene3D" id="3.40.30.10">
    <property type="entry name" value="Glutaredoxin"/>
    <property type="match status" value="1"/>
</dbReference>
<evidence type="ECO:0000256" key="1">
    <source>
        <dbReference type="SAM" id="MobiDB-lite"/>
    </source>
</evidence>
<feature type="region of interest" description="Disordered" evidence="1">
    <location>
        <begin position="1"/>
        <end position="49"/>
    </location>
</feature>
<dbReference type="InterPro" id="IPR014025">
    <property type="entry name" value="Glutaredoxin_subgr"/>
</dbReference>
<feature type="transmembrane region" description="Helical" evidence="2">
    <location>
        <begin position="115"/>
        <end position="135"/>
    </location>
</feature>
<dbReference type="GO" id="GO:0000324">
    <property type="term" value="C:fungal-type vacuole"/>
    <property type="evidence" value="ECO:0007669"/>
    <property type="project" value="TreeGrafter"/>
</dbReference>
<keyword evidence="2" id="KW-0472">Membrane</keyword>
<dbReference type="PANTHER" id="PTHR45694:SF5">
    <property type="entry name" value="GLUTAREDOXIN 2"/>
    <property type="match status" value="1"/>
</dbReference>
<proteinExistence type="predicted"/>
<protein>
    <submittedName>
        <fullName evidence="3">Glutaredoxin</fullName>
    </submittedName>
</protein>
<dbReference type="AlphaFoldDB" id="A0A5M6BZ78"/>
<keyword evidence="4" id="KW-1185">Reference proteome</keyword>
<name>A0A5M6BZ78_9TREE</name>
<dbReference type="KEGG" id="ksn:43588732"/>
<dbReference type="Pfam" id="PF00462">
    <property type="entry name" value="Glutaredoxin"/>
    <property type="match status" value="1"/>
</dbReference>
<dbReference type="GeneID" id="43588732"/>
<dbReference type="CDD" id="cd03419">
    <property type="entry name" value="GRX_GRXh_1_2_like"/>
    <property type="match status" value="1"/>
</dbReference>
<dbReference type="InterPro" id="IPR036249">
    <property type="entry name" value="Thioredoxin-like_sf"/>
</dbReference>
<feature type="compositionally biased region" description="Low complexity" evidence="1">
    <location>
        <begin position="1"/>
        <end position="37"/>
    </location>
</feature>
<dbReference type="GO" id="GO:0015038">
    <property type="term" value="F:glutathione disulfide oxidoreductase activity"/>
    <property type="evidence" value="ECO:0007669"/>
    <property type="project" value="TreeGrafter"/>
</dbReference>
<dbReference type="GO" id="GO:0034599">
    <property type="term" value="P:cellular response to oxidative stress"/>
    <property type="evidence" value="ECO:0007669"/>
    <property type="project" value="TreeGrafter"/>
</dbReference>
<dbReference type="OrthoDB" id="423313at2759"/>
<accession>A0A5M6BZ78</accession>
<dbReference type="GO" id="GO:0005796">
    <property type="term" value="C:Golgi lumen"/>
    <property type="evidence" value="ECO:0007669"/>
    <property type="project" value="TreeGrafter"/>
</dbReference>
<evidence type="ECO:0000313" key="3">
    <source>
        <dbReference type="EMBL" id="WWD16218.1"/>
    </source>
</evidence>